<dbReference type="Pfam" id="PF25137">
    <property type="entry name" value="ADH_Fe_C"/>
    <property type="match status" value="1"/>
</dbReference>
<dbReference type="CDD" id="cd08187">
    <property type="entry name" value="BDH"/>
    <property type="match status" value="1"/>
</dbReference>
<dbReference type="PROSITE" id="PS00913">
    <property type="entry name" value="ADH_IRON_1"/>
    <property type="match status" value="1"/>
</dbReference>
<name>A0ABS6ENB2_9FIRM</name>
<dbReference type="Pfam" id="PF00465">
    <property type="entry name" value="Fe-ADH"/>
    <property type="match status" value="1"/>
</dbReference>
<comment type="caution">
    <text evidence="4">The sequence shown here is derived from an EMBL/GenBank/DDBJ whole genome shotgun (WGS) entry which is preliminary data.</text>
</comment>
<keyword evidence="5" id="KW-1185">Reference proteome</keyword>
<accession>A0ABS6ENB2</accession>
<evidence type="ECO:0000313" key="4">
    <source>
        <dbReference type="EMBL" id="MBU5489179.1"/>
    </source>
</evidence>
<evidence type="ECO:0000259" key="3">
    <source>
        <dbReference type="Pfam" id="PF25137"/>
    </source>
</evidence>
<feature type="domain" description="Alcohol dehydrogenase iron-type/glycerol dehydrogenase GldA" evidence="2">
    <location>
        <begin position="9"/>
        <end position="178"/>
    </location>
</feature>
<keyword evidence="1" id="KW-0560">Oxidoreductase</keyword>
<dbReference type="InterPro" id="IPR001670">
    <property type="entry name" value="ADH_Fe/GldA"/>
</dbReference>
<dbReference type="InterPro" id="IPR044731">
    <property type="entry name" value="BDH-like"/>
</dbReference>
<feature type="domain" description="Fe-containing alcohol dehydrogenase-like C-terminal" evidence="3">
    <location>
        <begin position="189"/>
        <end position="393"/>
    </location>
</feature>
<dbReference type="RefSeq" id="WP_216468791.1">
    <property type="nucleotide sequence ID" value="NZ_JAHLQI010000001.1"/>
</dbReference>
<dbReference type="Proteomes" id="UP000783588">
    <property type="component" value="Unassembled WGS sequence"/>
</dbReference>
<dbReference type="InterPro" id="IPR018211">
    <property type="entry name" value="ADH_Fe_CS"/>
</dbReference>
<dbReference type="PROSITE" id="PS00060">
    <property type="entry name" value="ADH_IRON_2"/>
    <property type="match status" value="1"/>
</dbReference>
<protein>
    <submittedName>
        <fullName evidence="4">Iron-containing alcohol dehydrogenase</fullName>
    </submittedName>
</protein>
<proteinExistence type="predicted"/>
<reference evidence="4 5" key="1">
    <citation type="submission" date="2021-06" db="EMBL/GenBank/DDBJ databases">
        <authorList>
            <person name="Sun Q."/>
            <person name="Li D."/>
        </authorList>
    </citation>
    <scope>NUCLEOTIDE SEQUENCE [LARGE SCALE GENOMIC DNA]</scope>
    <source>
        <strain evidence="4 5">MSJd-7</strain>
    </source>
</reference>
<organism evidence="4 5">
    <name type="scientific">Butyricicoccus intestinisimiae</name>
    <dbReference type="NCBI Taxonomy" id="2841509"/>
    <lineage>
        <taxon>Bacteria</taxon>
        <taxon>Bacillati</taxon>
        <taxon>Bacillota</taxon>
        <taxon>Clostridia</taxon>
        <taxon>Eubacteriales</taxon>
        <taxon>Butyricicoccaceae</taxon>
        <taxon>Butyricicoccus</taxon>
    </lineage>
</organism>
<dbReference type="PANTHER" id="PTHR43633:SF1">
    <property type="entry name" value="ALCOHOL DEHYDROGENASE YQHD"/>
    <property type="match status" value="1"/>
</dbReference>
<gene>
    <name evidence="4" type="ORF">KQI75_00820</name>
</gene>
<evidence type="ECO:0000259" key="2">
    <source>
        <dbReference type="Pfam" id="PF00465"/>
    </source>
</evidence>
<evidence type="ECO:0000256" key="1">
    <source>
        <dbReference type="ARBA" id="ARBA00023002"/>
    </source>
</evidence>
<evidence type="ECO:0000313" key="5">
    <source>
        <dbReference type="Proteomes" id="UP000783588"/>
    </source>
</evidence>
<dbReference type="InterPro" id="IPR056798">
    <property type="entry name" value="ADH_Fe_C"/>
</dbReference>
<sequence>MRSFEYNTPTHVVFGKDSVEKVGALVAEQGCKKVLIHYGGGSAKRSGLLDRVSQSLDASGVAYVMLGGVVPNPRLSLVREGIDLCRKEGVDFILAVGGGSVIDSSKAIGYGLANPGDVWDYYLKKKIPTSCTPVGTVLTIAAAGSEMSNSSVITNEAGWLKRGLNNECCRCRFAVMDPTITYTLPDYQTASGASDVMMHTMERYFTAESDPMGLTDELAEGLLRSVMRDVQAALKNPQDYDARAGLMWASSLSHNGLTGCGTDGGDWSCHQLEHELGGKYDIAHGAGLCAVWSSWARTVMPANPARFAKFATRVLGVEAGANDVETANRGIDAMENFFHSIGMPTRISEMGITPSDEDLHELAYKCTFMDTRTIGQFVVLDKEAIYEIYKKAVK</sequence>
<dbReference type="EMBL" id="JAHLQI010000001">
    <property type="protein sequence ID" value="MBU5489179.1"/>
    <property type="molecule type" value="Genomic_DNA"/>
</dbReference>
<dbReference type="PANTHER" id="PTHR43633">
    <property type="entry name" value="ALCOHOL DEHYDROGENASE YQHD"/>
    <property type="match status" value="1"/>
</dbReference>